<dbReference type="SUPFAM" id="SSF56176">
    <property type="entry name" value="FAD-binding/transporter-associated domain-like"/>
    <property type="match status" value="2"/>
</dbReference>
<evidence type="ECO:0000256" key="5">
    <source>
        <dbReference type="PIRSR" id="PIRSR625650-3"/>
    </source>
</evidence>
<proteinExistence type="inferred from homology"/>
<keyword evidence="2" id="KW-0285">Flavoprotein</keyword>
<dbReference type="Pfam" id="PF01565">
    <property type="entry name" value="FAD_binding_4"/>
    <property type="match status" value="1"/>
</dbReference>
<sequence length="684" mass="71491">MSFEAAIARALPGIPRSASPVDQIAYARDLWPRHHLAVTEGRIAEHRPGMIVWPSSAEEVAQVVRFCADEGLPLVPFGAGSGVCGGVLPDERTVVLDLKRLSRRRSLDRQAPSVEIEAGALGIRFEEELNAEGFTLGHFPSSILCSTVGGWVAARSAGQCSGLYGKIEDMVASLECVVGRGEIVRFDRRARGPDLTPLLIGSEGVLGVVTAATLRLHPAPPARAFAAFSFPSVEAGWDAMRAMFQAGLRPAVSRLYDPFDSFMARLGAVRRQRAHASAADESSGGAAARAHGARGPGAGAAVLRGLLRAPGLLNQIVDGVGSRVLRGATLILIFEGTARASADDLARAAAIAERGGARPLGEEPARHWLAHRYSVSYRQAPVFMAGAFSDTMEVAAPWSRLDGLYRAVRGALGRHVFVMAHLSHAYPDGCSIYFTFAGSAPSVAAAEAKYDAAWRAALDAAIDAGGTLSHHHGVGRSKAPRLGAELGLGADVIHALRGVFDPAGVMNPGNLLPREASSAARRPLPPPPAAPVLDGDSMLVHAAGTARLGEIERALEQRGLTLAIDFGATSPELTLDAWIAAGAPGAPDPWSDPVDHLVAGFTARLASGAELAVRPAPRRAVGPDLFALFLGVGGRVGAITSAHLRAHGASRPRALPAALPRQPSLRDDEAAWLDAAVSAARGVR</sequence>
<keyword evidence="3 5" id="KW-0274">FAD</keyword>
<dbReference type="InterPro" id="IPR016167">
    <property type="entry name" value="FAD-bd_PCMH_sub1"/>
</dbReference>
<gene>
    <name evidence="9" type="ordered locus">sce9031</name>
</gene>
<evidence type="ECO:0000256" key="6">
    <source>
        <dbReference type="PIRSR" id="PIRSR625650-4"/>
    </source>
</evidence>
<dbReference type="Pfam" id="PF02913">
    <property type="entry name" value="FAD-oxidase_C"/>
    <property type="match status" value="1"/>
</dbReference>
<evidence type="ECO:0000256" key="2">
    <source>
        <dbReference type="ARBA" id="ARBA00022630"/>
    </source>
</evidence>
<protein>
    <submittedName>
        <fullName evidence="9">Alkyl-dihydroxyacetonephosphate synthase</fullName>
    </submittedName>
</protein>
<dbReference type="InterPro" id="IPR004113">
    <property type="entry name" value="FAD-bd_oxidored_4_C"/>
</dbReference>
<dbReference type="STRING" id="448385.sce9031"/>
<dbReference type="Proteomes" id="UP000002139">
    <property type="component" value="Chromosome"/>
</dbReference>
<dbReference type="InterPro" id="IPR006094">
    <property type="entry name" value="Oxid_FAD_bind_N"/>
</dbReference>
<reference evidence="9 10" key="1">
    <citation type="journal article" date="2007" name="Nat. Biotechnol.">
        <title>Complete genome sequence of the myxobacterium Sorangium cellulosum.</title>
        <authorList>
            <person name="Schneiker S."/>
            <person name="Perlova O."/>
            <person name="Kaiser O."/>
            <person name="Gerth K."/>
            <person name="Alici A."/>
            <person name="Altmeyer M.O."/>
            <person name="Bartels D."/>
            <person name="Bekel T."/>
            <person name="Beyer S."/>
            <person name="Bode E."/>
            <person name="Bode H.B."/>
            <person name="Bolten C.J."/>
            <person name="Choudhuri J.V."/>
            <person name="Doss S."/>
            <person name="Elnakady Y.A."/>
            <person name="Frank B."/>
            <person name="Gaigalat L."/>
            <person name="Goesmann A."/>
            <person name="Groeger C."/>
            <person name="Gross F."/>
            <person name="Jelsbak L."/>
            <person name="Jelsbak L."/>
            <person name="Kalinowski J."/>
            <person name="Kegler C."/>
            <person name="Knauber T."/>
            <person name="Konietzny S."/>
            <person name="Kopp M."/>
            <person name="Krause L."/>
            <person name="Krug D."/>
            <person name="Linke B."/>
            <person name="Mahmud T."/>
            <person name="Martinez-Arias R."/>
            <person name="McHardy A.C."/>
            <person name="Merai M."/>
            <person name="Meyer F."/>
            <person name="Mormann S."/>
            <person name="Munoz-Dorado J."/>
            <person name="Perez J."/>
            <person name="Pradella S."/>
            <person name="Rachid S."/>
            <person name="Raddatz G."/>
            <person name="Rosenau F."/>
            <person name="Rueckert C."/>
            <person name="Sasse F."/>
            <person name="Scharfe M."/>
            <person name="Schuster S.C."/>
            <person name="Suen G."/>
            <person name="Treuner-Lange A."/>
            <person name="Velicer G.J."/>
            <person name="Vorholter F.-J."/>
            <person name="Weissman K.J."/>
            <person name="Welch R.D."/>
            <person name="Wenzel S.C."/>
            <person name="Whitworth D.E."/>
            <person name="Wilhelm S."/>
            <person name="Wittmann C."/>
            <person name="Bloecker H."/>
            <person name="Puehler A."/>
            <person name="Mueller R."/>
        </authorList>
    </citation>
    <scope>NUCLEOTIDE SEQUENCE [LARGE SCALE GENOMIC DNA]</scope>
    <source>
        <strain evidence="10">So ce56</strain>
    </source>
</reference>
<organism evidence="9 10">
    <name type="scientific">Sorangium cellulosum (strain So ce56)</name>
    <name type="common">Polyangium cellulosum (strain So ce56)</name>
    <dbReference type="NCBI Taxonomy" id="448385"/>
    <lineage>
        <taxon>Bacteria</taxon>
        <taxon>Pseudomonadati</taxon>
        <taxon>Myxococcota</taxon>
        <taxon>Polyangia</taxon>
        <taxon>Polyangiales</taxon>
        <taxon>Polyangiaceae</taxon>
        <taxon>Sorangium</taxon>
    </lineage>
</organism>
<dbReference type="PANTHER" id="PTHR46568:SF1">
    <property type="entry name" value="ALKYLDIHYDROXYACETONEPHOSPHATE SYNTHASE, PEROXISOMAL"/>
    <property type="match status" value="1"/>
</dbReference>
<dbReference type="InterPro" id="IPR025650">
    <property type="entry name" value="Alkyl-DHAP_Synthase"/>
</dbReference>
<comment type="similarity">
    <text evidence="1">Belongs to the FAD-binding oxidoreductase/transferase type 4 family.</text>
</comment>
<feature type="domain" description="FAD-binding PCMH-type" evidence="8">
    <location>
        <begin position="44"/>
        <end position="219"/>
    </location>
</feature>
<evidence type="ECO:0000256" key="1">
    <source>
        <dbReference type="ARBA" id="ARBA00008000"/>
    </source>
</evidence>
<dbReference type="Gene3D" id="3.30.300.330">
    <property type="match status" value="1"/>
</dbReference>
<evidence type="ECO:0000256" key="4">
    <source>
        <dbReference type="PIRSR" id="PIRSR625650-1"/>
    </source>
</evidence>
<dbReference type="InterPro" id="IPR016166">
    <property type="entry name" value="FAD-bd_PCMH"/>
</dbReference>
<dbReference type="HOGENOM" id="CLU_017779_2_3_7"/>
<feature type="active site" description="Proton donor/acceptor" evidence="4">
    <location>
        <position position="433"/>
    </location>
</feature>
<dbReference type="GO" id="GO:0008610">
    <property type="term" value="P:lipid biosynthetic process"/>
    <property type="evidence" value="ECO:0007669"/>
    <property type="project" value="InterPro"/>
</dbReference>
<dbReference type="GO" id="GO:0071949">
    <property type="term" value="F:FAD binding"/>
    <property type="evidence" value="ECO:0007669"/>
    <property type="project" value="InterPro"/>
</dbReference>
<evidence type="ECO:0000313" key="9">
    <source>
        <dbReference type="EMBL" id="CAN99203.1"/>
    </source>
</evidence>
<comment type="cofactor">
    <cofactor evidence="5">
        <name>FAD</name>
        <dbReference type="ChEBI" id="CHEBI:57692"/>
    </cofactor>
</comment>
<evidence type="ECO:0000256" key="3">
    <source>
        <dbReference type="ARBA" id="ARBA00022827"/>
    </source>
</evidence>
<dbReference type="RefSeq" id="WP_012241642.1">
    <property type="nucleotide sequence ID" value="NC_010162.1"/>
</dbReference>
<evidence type="ECO:0000256" key="7">
    <source>
        <dbReference type="SAM" id="MobiDB-lite"/>
    </source>
</evidence>
<dbReference type="PANTHER" id="PTHR46568">
    <property type="entry name" value="ALKYLDIHYDROXYACETONEPHOSPHATE SYNTHASE, PEROXISOMAL"/>
    <property type="match status" value="1"/>
</dbReference>
<dbReference type="GO" id="GO:0008609">
    <property type="term" value="F:alkylglycerone-phosphate synthase activity"/>
    <property type="evidence" value="ECO:0007669"/>
    <property type="project" value="InterPro"/>
</dbReference>
<evidence type="ECO:0000313" key="10">
    <source>
        <dbReference type="Proteomes" id="UP000002139"/>
    </source>
</evidence>
<dbReference type="InterPro" id="IPR036318">
    <property type="entry name" value="FAD-bd_PCMH-like_sf"/>
</dbReference>
<dbReference type="eggNOG" id="COG0277">
    <property type="taxonomic scope" value="Bacteria"/>
</dbReference>
<dbReference type="SUPFAM" id="SSF55103">
    <property type="entry name" value="FAD-linked oxidases, C-terminal domain"/>
    <property type="match status" value="1"/>
</dbReference>
<dbReference type="Gene3D" id="3.30.465.10">
    <property type="match status" value="2"/>
</dbReference>
<dbReference type="Gene3D" id="3.30.70.3450">
    <property type="match status" value="1"/>
</dbReference>
<evidence type="ECO:0000259" key="8">
    <source>
        <dbReference type="PROSITE" id="PS51387"/>
    </source>
</evidence>
<dbReference type="BioCyc" id="SCEL448385:SCE_RS46260-MONOMER"/>
<dbReference type="AlphaFoldDB" id="A9G9L8"/>
<dbReference type="InterPro" id="IPR016164">
    <property type="entry name" value="FAD-linked_Oxase-like_C"/>
</dbReference>
<feature type="site" description="Important for enzyme activity" evidence="6">
    <location>
        <position position="254"/>
    </location>
</feature>
<dbReference type="InterPro" id="IPR016169">
    <property type="entry name" value="FAD-bd_PCMH_sub2"/>
</dbReference>
<feature type="region of interest" description="Disordered" evidence="7">
    <location>
        <begin position="516"/>
        <end position="535"/>
    </location>
</feature>
<dbReference type="PROSITE" id="PS51387">
    <property type="entry name" value="FAD_PCMH"/>
    <property type="match status" value="1"/>
</dbReference>
<dbReference type="KEGG" id="scl:sce9031"/>
<feature type="binding site" evidence="5">
    <location>
        <begin position="203"/>
        <end position="209"/>
    </location>
    <ligand>
        <name>FAD</name>
        <dbReference type="ChEBI" id="CHEBI:57692"/>
    </ligand>
</feature>
<dbReference type="EMBL" id="AM746676">
    <property type="protein sequence ID" value="CAN99203.1"/>
    <property type="molecule type" value="Genomic_DNA"/>
</dbReference>
<accession>A9G9L8</accession>
<dbReference type="Gene3D" id="3.30.43.10">
    <property type="entry name" value="Uridine Diphospho-n-acetylenolpyruvylglucosamine Reductase, domain 2"/>
    <property type="match status" value="1"/>
</dbReference>
<name>A9G9L8_SORC5</name>
<keyword evidence="10" id="KW-1185">Reference proteome</keyword>